<evidence type="ECO:0000313" key="2">
    <source>
        <dbReference type="Proteomes" id="UP000187412"/>
    </source>
</evidence>
<organism evidence="1 2">
    <name type="scientific">Paenibacillus borealis</name>
    <dbReference type="NCBI Taxonomy" id="160799"/>
    <lineage>
        <taxon>Bacteria</taxon>
        <taxon>Bacillati</taxon>
        <taxon>Bacillota</taxon>
        <taxon>Bacilli</taxon>
        <taxon>Bacillales</taxon>
        <taxon>Paenibacillaceae</taxon>
        <taxon>Paenibacillus</taxon>
    </lineage>
</organism>
<name>A0ABX3H2C0_PAEBO</name>
<accession>A0ABX3H2C0</accession>
<evidence type="ECO:0000313" key="1">
    <source>
        <dbReference type="EMBL" id="OMD43259.1"/>
    </source>
</evidence>
<keyword evidence="2" id="KW-1185">Reference proteome</keyword>
<gene>
    <name evidence="1" type="ORF">BSK56_24495</name>
</gene>
<dbReference type="Proteomes" id="UP000187412">
    <property type="component" value="Unassembled WGS sequence"/>
</dbReference>
<dbReference type="EMBL" id="MPTB01000036">
    <property type="protein sequence ID" value="OMD43259.1"/>
    <property type="molecule type" value="Genomic_DNA"/>
</dbReference>
<reference evidence="1 2" key="1">
    <citation type="submission" date="2016-10" db="EMBL/GenBank/DDBJ databases">
        <title>Paenibacillus species isolates.</title>
        <authorList>
            <person name="Beno S.M."/>
        </authorList>
    </citation>
    <scope>NUCLEOTIDE SEQUENCE [LARGE SCALE GENOMIC DNA]</scope>
    <source>
        <strain evidence="1 2">FSL H7-0744</strain>
    </source>
</reference>
<comment type="caution">
    <text evidence="1">The sequence shown here is derived from an EMBL/GenBank/DDBJ whole genome shotgun (WGS) entry which is preliminary data.</text>
</comment>
<proteinExistence type="predicted"/>
<sequence length="411" mass="47171">MVMTEMLHLHGFDHQFVDYSGVTLDERYAVFYVSDVMDEEALTESGPFAGVLRYDLINHTTDFVSYGHKPYILNYSDAGRWIYYTYLSWEGRTAVLAIHQLDCRSMQAKEVYILRLTDELAESTEVSVISRMGLYGLNERYLLVSLPDLDPFSKKRNSGFTGYLLIDVELGQSFPVPERIGPNDRIVHLSYTSVFEQDHIEQLMIVTGRIGVSEKRAAWDYSQYDMLEGTAIQSVVIIPLEQFVQNVRNHLPIDETFIIDQCDPAHGYAGISRRGSSLFLCKQHFSENSSELCTYGLKDRQMERRGLDECYDNIYIGEDLKKFGIRTSEPLDQIYDLDSGELLYTASDQYTMARMINSRCMRTRKFIAEQNGLLLQLIDIYTLQVIGTVTGRWASISYIPEAGVYLCSERI</sequence>
<protein>
    <submittedName>
        <fullName evidence="1">Uncharacterized protein</fullName>
    </submittedName>
</protein>